<keyword evidence="3" id="KW-1185">Reference proteome</keyword>
<sequence>MYRNKYRHIRREIRRSRRAAERTPAVRSSANQSAFLVTVS</sequence>
<feature type="compositionally biased region" description="Polar residues" evidence="1">
    <location>
        <begin position="26"/>
        <end position="40"/>
    </location>
</feature>
<feature type="region of interest" description="Disordered" evidence="1">
    <location>
        <begin position="15"/>
        <end position="40"/>
    </location>
</feature>
<name>A0AA52EIT2_9PROT</name>
<proteinExistence type="predicted"/>
<dbReference type="EMBL" id="CP123872">
    <property type="protein sequence ID" value="WND02816.1"/>
    <property type="molecule type" value="Genomic_DNA"/>
</dbReference>
<dbReference type="Proteomes" id="UP001268683">
    <property type="component" value="Chromosome"/>
</dbReference>
<protein>
    <submittedName>
        <fullName evidence="2">Uncharacterized protein</fullName>
    </submittedName>
</protein>
<dbReference type="RefSeq" id="WP_310798654.1">
    <property type="nucleotide sequence ID" value="NZ_CP123872.1"/>
</dbReference>
<gene>
    <name evidence="2" type="ORF">QGN29_00370</name>
</gene>
<evidence type="ECO:0000256" key="1">
    <source>
        <dbReference type="SAM" id="MobiDB-lite"/>
    </source>
</evidence>
<evidence type="ECO:0000313" key="2">
    <source>
        <dbReference type="EMBL" id="WND02816.1"/>
    </source>
</evidence>
<reference evidence="2" key="1">
    <citation type="submission" date="2023-04" db="EMBL/GenBank/DDBJ databases">
        <title>Complete genome sequence of Temperatibacter marinus.</title>
        <authorList>
            <person name="Rong J.-C."/>
            <person name="Yi M.-L."/>
            <person name="Zhao Q."/>
        </authorList>
    </citation>
    <scope>NUCLEOTIDE SEQUENCE</scope>
    <source>
        <strain evidence="2">NBRC 110045</strain>
    </source>
</reference>
<dbReference type="KEGG" id="tmk:QGN29_00370"/>
<evidence type="ECO:0000313" key="3">
    <source>
        <dbReference type="Proteomes" id="UP001268683"/>
    </source>
</evidence>
<accession>A0AA52EIT2</accession>
<organism evidence="2 3">
    <name type="scientific">Temperatibacter marinus</name>
    <dbReference type="NCBI Taxonomy" id="1456591"/>
    <lineage>
        <taxon>Bacteria</taxon>
        <taxon>Pseudomonadati</taxon>
        <taxon>Pseudomonadota</taxon>
        <taxon>Alphaproteobacteria</taxon>
        <taxon>Kordiimonadales</taxon>
        <taxon>Temperatibacteraceae</taxon>
        <taxon>Temperatibacter</taxon>
    </lineage>
</organism>
<dbReference type="AlphaFoldDB" id="A0AA52EIT2"/>